<feature type="coiled-coil region" evidence="1">
    <location>
        <begin position="1193"/>
        <end position="1246"/>
    </location>
</feature>
<dbReference type="AlphaFoldDB" id="A0A9W4SYK8"/>
<sequence length="1255" mass="142424">MVAEATAITELQKKALRKAASETPFLVYELKNEIPSFEEFMRSYEHDANLNYDDLNSGDISEVKGYGPCKNSSCDCYCSASECICNNYSDYGHGGHSKKSVKITEKTRIRGFQHLIHTDGDVSVSVDSSLEAHSIRSSAGVNAGLGGVIASGGASYSLLRTDGPNRGDEARVLSGTIGGEAGVGPGGATLGYTLAADVVGLLVALLLKTEFIRPPCRYCVSPKTKKKENSGESEKVIKKPKSPTEYPPGKNPAESEQFSRKNLLSKDNMNELEKLLIPEGSPKRKRKILTDPERIFAKCHTCQEPGNLDNMLRKPTPTKDLRGVEFEELDKLRERIEELKKKVKSNPNSLDKITDKINENLVEIFKYLEASEEIIQREATEHPKISNSVADLTKSITDLEDYLNDLEIKYQALEEKTKNAKIAYGVGGTIGGVVGAYKDLMPKQAKKHEILGGIKVTERKRAERLRKKQEKFGEKAELRGYKSYGKIQIKKTAIICPNCGKVETDLRKYFDEKGELIEKTCEIFTLDNKEVLVEVVCHELAHAFLTDIDPKSQEIDGGHGKKHDEYTEKLRNLLVAKIDIGKISLLLQEHSTSKTLREIVKYSKRALDSNDDKKVFKLGTDLAYELDILVNKTGYVKDETEKKFWLEISRELFENTIGQKNYLLTPLDEIFKNSLSGGRENPYIALRIDNKNLFFLKNRPTEPYYLEKQKDYLFSHLLKTEILSKWDNPAKLVAEPKNRSLVALAFTHEIVLGKVDVPLLDLDPNKKDKDGNYKIKQENIYHQDTGEKIGDLLSQGDLVALPVGSDKNRQKSLLAGDIEEKVEELLNGVYLSLNETTIQKPRNRKMPVIREYSTKKQVENTGNQKRSVVEAMNDYQREWAFNDLEIGNTLNVCLVQGYKHQFLTITNEKGGTGKSTIAFNNCKLEGRQVSTDPATYQIIDTAGSSEQRQGLVELKEIITEEKQGKIAPTLSNRPALYGTLLNGSKDNFFARKEPNLPQQSFKAKFTGIQAKVYFRCDTFLLEKVKNTLTSQHLAGNYEYPNLSNFFRLALHAYQNGMPLTYQRELNNPKKEISFRLTEELMTFYNSLPLSSRTEIMERALGKEKNLASQEEVVKVLAKFQLAFDCPHCHKEINEEHFNKGERNFQLISEKVRKLVENEVYSQRILYRNQCLEEIEQTKKYEEFAGFLKLKFESEKQVKLIEKLQNQFQEQEKKSILELAKKTEEIKNKYSLEKDNLKKTVEELNIKLSGVYSSDK</sequence>
<evidence type="ECO:0000256" key="2">
    <source>
        <dbReference type="SAM" id="MobiDB-lite"/>
    </source>
</evidence>
<feature type="non-terminal residue" evidence="3">
    <location>
        <position position="1"/>
    </location>
</feature>
<reference evidence="3" key="1">
    <citation type="submission" date="2022-08" db="EMBL/GenBank/DDBJ databases">
        <authorList>
            <person name="Kallberg Y."/>
            <person name="Tangrot J."/>
            <person name="Rosling A."/>
        </authorList>
    </citation>
    <scope>NUCLEOTIDE SEQUENCE</scope>
    <source>
        <strain evidence="3">Wild A</strain>
    </source>
</reference>
<dbReference type="OrthoDB" id="10500432at2759"/>
<feature type="region of interest" description="Disordered" evidence="2">
    <location>
        <begin position="222"/>
        <end position="258"/>
    </location>
</feature>
<keyword evidence="1" id="KW-0175">Coiled coil</keyword>
<name>A0A9W4SYK8_9GLOM</name>
<organism evidence="3 4">
    <name type="scientific">Funneliformis geosporum</name>
    <dbReference type="NCBI Taxonomy" id="1117311"/>
    <lineage>
        <taxon>Eukaryota</taxon>
        <taxon>Fungi</taxon>
        <taxon>Fungi incertae sedis</taxon>
        <taxon>Mucoromycota</taxon>
        <taxon>Glomeromycotina</taxon>
        <taxon>Glomeromycetes</taxon>
        <taxon>Glomerales</taxon>
        <taxon>Glomeraceae</taxon>
        <taxon>Funneliformis</taxon>
    </lineage>
</organism>
<proteinExistence type="predicted"/>
<keyword evidence="4" id="KW-1185">Reference proteome</keyword>
<feature type="compositionally biased region" description="Basic and acidic residues" evidence="2">
    <location>
        <begin position="227"/>
        <end position="237"/>
    </location>
</feature>
<evidence type="ECO:0000256" key="1">
    <source>
        <dbReference type="SAM" id="Coils"/>
    </source>
</evidence>
<gene>
    <name evidence="3" type="ORF">FWILDA_LOCUS12032</name>
</gene>
<accession>A0A9W4SYK8</accession>
<feature type="coiled-coil region" evidence="1">
    <location>
        <begin position="389"/>
        <end position="423"/>
    </location>
</feature>
<evidence type="ECO:0000313" key="4">
    <source>
        <dbReference type="Proteomes" id="UP001153678"/>
    </source>
</evidence>
<comment type="caution">
    <text evidence="3">The sequence shown here is derived from an EMBL/GenBank/DDBJ whole genome shotgun (WGS) entry which is preliminary data.</text>
</comment>
<dbReference type="Proteomes" id="UP001153678">
    <property type="component" value="Unassembled WGS sequence"/>
</dbReference>
<protein>
    <submittedName>
        <fullName evidence="3">4388_t:CDS:1</fullName>
    </submittedName>
</protein>
<dbReference type="EMBL" id="CAMKVN010003682">
    <property type="protein sequence ID" value="CAI2185349.1"/>
    <property type="molecule type" value="Genomic_DNA"/>
</dbReference>
<evidence type="ECO:0000313" key="3">
    <source>
        <dbReference type="EMBL" id="CAI2185349.1"/>
    </source>
</evidence>